<comment type="caution">
    <text evidence="2">The sequence shown here is derived from an EMBL/GenBank/DDBJ whole genome shotgun (WGS) entry which is preliminary data.</text>
</comment>
<feature type="transmembrane region" description="Helical" evidence="1">
    <location>
        <begin position="63"/>
        <end position="86"/>
    </location>
</feature>
<dbReference type="AlphaFoldDB" id="A0A388T5V2"/>
<dbReference type="EMBL" id="BGZL01000024">
    <property type="protein sequence ID" value="GBQ03896.1"/>
    <property type="molecule type" value="Genomic_DNA"/>
</dbReference>
<evidence type="ECO:0000256" key="1">
    <source>
        <dbReference type="SAM" id="Phobius"/>
    </source>
</evidence>
<reference evidence="2 3" key="1">
    <citation type="submission" date="2018-07" db="EMBL/GenBank/DDBJ databases">
        <title>Whole Genome Shotgun Sequence of Streptomyces spongiicola strain 531S.</title>
        <authorList>
            <person name="Dohra H."/>
            <person name="Kodani S."/>
        </authorList>
    </citation>
    <scope>NUCLEOTIDE SEQUENCE [LARGE SCALE GENOMIC DNA]</scope>
    <source>
        <strain evidence="2 3">531S</strain>
    </source>
</reference>
<evidence type="ECO:0000313" key="3">
    <source>
        <dbReference type="Proteomes" id="UP000265354"/>
    </source>
</evidence>
<feature type="transmembrane region" description="Helical" evidence="1">
    <location>
        <begin position="144"/>
        <end position="164"/>
    </location>
</feature>
<evidence type="ECO:0000313" key="2">
    <source>
        <dbReference type="EMBL" id="GBQ03896.1"/>
    </source>
</evidence>
<feature type="transmembrane region" description="Helical" evidence="1">
    <location>
        <begin position="170"/>
        <end position="192"/>
    </location>
</feature>
<keyword evidence="1" id="KW-1133">Transmembrane helix</keyword>
<accession>A0A388T5V2</accession>
<protein>
    <submittedName>
        <fullName evidence="2">Uncharacterized protein</fullName>
    </submittedName>
</protein>
<proteinExistence type="predicted"/>
<keyword evidence="1" id="KW-0812">Transmembrane</keyword>
<name>A0A388T5V2_9ACTN</name>
<feature type="transmembrane region" description="Helical" evidence="1">
    <location>
        <begin position="38"/>
        <end position="57"/>
    </location>
</feature>
<gene>
    <name evidence="2" type="ORF">SSP531S_53750</name>
</gene>
<sequence length="304" mass="33385">MMRLRRLGSKMRPGWLGSKMRPGWLGWMRQPRRLLRGVAYLVVPGELTLLVCLLAGLRPPAPVLAAGEAAVLLLLTAEAAVFLRLWRREGRTPREAVRELVPQPVLRLAGHELRLMWSLLLWAARRRSGPGPGEQVFGHARDQAGLLLGLGFVCVVETVVMSYLLRPWPVLHAVVLALDVYTVLFVVGLHAASATRPHTLSEHTLRLRRATHVDLRIPLERIASASYELLSAHDGKEDGVLDLPVGSQTSLTFTLSEPVESVGLLGGTRRVHTVRCHADDARSLLQAVTRARSSLPPPRGGPPS</sequence>
<dbReference type="Proteomes" id="UP000265354">
    <property type="component" value="Unassembled WGS sequence"/>
</dbReference>
<keyword evidence="1" id="KW-0472">Membrane</keyword>
<organism evidence="2 3">
    <name type="scientific">Streptomyces spongiicola</name>
    <dbReference type="NCBI Taxonomy" id="1690221"/>
    <lineage>
        <taxon>Bacteria</taxon>
        <taxon>Bacillati</taxon>
        <taxon>Actinomycetota</taxon>
        <taxon>Actinomycetes</taxon>
        <taxon>Kitasatosporales</taxon>
        <taxon>Streptomycetaceae</taxon>
        <taxon>Streptomyces</taxon>
    </lineage>
</organism>